<dbReference type="PANTHER" id="PTHR34702">
    <property type="entry name" value="NA(+)/H(+) ANTIPORTER SUBUNIT F1"/>
    <property type="match status" value="1"/>
</dbReference>
<gene>
    <name evidence="9" type="ORF">SDC9_149348</name>
</gene>
<keyword evidence="3" id="KW-1003">Cell membrane</keyword>
<dbReference type="GO" id="GO:0005886">
    <property type="term" value="C:plasma membrane"/>
    <property type="evidence" value="ECO:0007669"/>
    <property type="project" value="UniProtKB-SubCell"/>
</dbReference>
<feature type="transmembrane region" description="Helical" evidence="8">
    <location>
        <begin position="62"/>
        <end position="85"/>
    </location>
</feature>
<comment type="caution">
    <text evidence="9">The sequence shown here is derived from an EMBL/GenBank/DDBJ whole genome shotgun (WGS) entry which is preliminary data.</text>
</comment>
<dbReference type="PANTHER" id="PTHR34702:SF1">
    <property type="entry name" value="NA(+)_H(+) ANTIPORTER SUBUNIT F"/>
    <property type="match status" value="1"/>
</dbReference>
<evidence type="ECO:0000256" key="8">
    <source>
        <dbReference type="SAM" id="Phobius"/>
    </source>
</evidence>
<protein>
    <recommendedName>
        <fullName evidence="10">Na(+)/H(+) antiporter subunit F</fullName>
    </recommendedName>
</protein>
<accession>A0A645EJC9</accession>
<evidence type="ECO:0000256" key="4">
    <source>
        <dbReference type="ARBA" id="ARBA00022692"/>
    </source>
</evidence>
<evidence type="ECO:0000256" key="2">
    <source>
        <dbReference type="ARBA" id="ARBA00022448"/>
    </source>
</evidence>
<dbReference type="InterPro" id="IPR007208">
    <property type="entry name" value="MrpF/PhaF-like"/>
</dbReference>
<evidence type="ECO:0000256" key="3">
    <source>
        <dbReference type="ARBA" id="ARBA00022475"/>
    </source>
</evidence>
<feature type="transmembrane region" description="Helical" evidence="8">
    <location>
        <begin position="6"/>
        <end position="25"/>
    </location>
</feature>
<sequence>MEQAKHFILITGMILLAILNLVTLIRAILGPRFTDRVVAVNVINTMVVAMICIVSVMLGEDFLVDVALIYTLLSFLSVVVLSRLVMTRQQKKTQKGQLENREGGSELD</sequence>
<feature type="transmembrane region" description="Helical" evidence="8">
    <location>
        <begin position="37"/>
        <end position="56"/>
    </location>
</feature>
<dbReference type="GO" id="GO:0015385">
    <property type="term" value="F:sodium:proton antiporter activity"/>
    <property type="evidence" value="ECO:0007669"/>
    <property type="project" value="TreeGrafter"/>
</dbReference>
<keyword evidence="5 8" id="KW-1133">Transmembrane helix</keyword>
<keyword evidence="2" id="KW-0813">Transport</keyword>
<evidence type="ECO:0000256" key="1">
    <source>
        <dbReference type="ARBA" id="ARBA00004651"/>
    </source>
</evidence>
<name>A0A645EJC9_9ZZZZ</name>
<keyword evidence="6 8" id="KW-0472">Membrane</keyword>
<dbReference type="AlphaFoldDB" id="A0A645EJC9"/>
<dbReference type="EMBL" id="VSSQ01048092">
    <property type="protein sequence ID" value="MPN02135.1"/>
    <property type="molecule type" value="Genomic_DNA"/>
</dbReference>
<evidence type="ECO:0000256" key="6">
    <source>
        <dbReference type="ARBA" id="ARBA00023136"/>
    </source>
</evidence>
<feature type="compositionally biased region" description="Basic and acidic residues" evidence="7">
    <location>
        <begin position="98"/>
        <end position="108"/>
    </location>
</feature>
<comment type="subcellular location">
    <subcellularLocation>
        <location evidence="1">Cell membrane</location>
        <topology evidence="1">Multi-pass membrane protein</topology>
    </subcellularLocation>
</comment>
<evidence type="ECO:0008006" key="10">
    <source>
        <dbReference type="Google" id="ProtNLM"/>
    </source>
</evidence>
<feature type="region of interest" description="Disordered" evidence="7">
    <location>
        <begin position="89"/>
        <end position="108"/>
    </location>
</feature>
<evidence type="ECO:0000256" key="5">
    <source>
        <dbReference type="ARBA" id="ARBA00022989"/>
    </source>
</evidence>
<reference evidence="9" key="1">
    <citation type="submission" date="2019-08" db="EMBL/GenBank/DDBJ databases">
        <authorList>
            <person name="Kucharzyk K."/>
            <person name="Murdoch R.W."/>
            <person name="Higgins S."/>
            <person name="Loffler F."/>
        </authorList>
    </citation>
    <scope>NUCLEOTIDE SEQUENCE</scope>
</reference>
<proteinExistence type="predicted"/>
<organism evidence="9">
    <name type="scientific">bioreactor metagenome</name>
    <dbReference type="NCBI Taxonomy" id="1076179"/>
    <lineage>
        <taxon>unclassified sequences</taxon>
        <taxon>metagenomes</taxon>
        <taxon>ecological metagenomes</taxon>
    </lineage>
</organism>
<evidence type="ECO:0000313" key="9">
    <source>
        <dbReference type="EMBL" id="MPN02135.1"/>
    </source>
</evidence>
<dbReference type="Pfam" id="PF04066">
    <property type="entry name" value="MrpF_PhaF"/>
    <property type="match status" value="1"/>
</dbReference>
<evidence type="ECO:0000256" key="7">
    <source>
        <dbReference type="SAM" id="MobiDB-lite"/>
    </source>
</evidence>
<keyword evidence="4 8" id="KW-0812">Transmembrane</keyword>